<dbReference type="GO" id="GO:0000981">
    <property type="term" value="F:DNA-binding transcription factor activity, RNA polymerase II-specific"/>
    <property type="evidence" value="ECO:0007669"/>
    <property type="project" value="TreeGrafter"/>
</dbReference>
<feature type="domain" description="C2H2-type" evidence="13">
    <location>
        <begin position="246"/>
        <end position="276"/>
    </location>
</feature>
<feature type="compositionally biased region" description="Polar residues" evidence="12">
    <location>
        <begin position="2768"/>
        <end position="2783"/>
    </location>
</feature>
<dbReference type="SMART" id="SM00355">
    <property type="entry name" value="ZnF_C2H2"/>
    <property type="match status" value="5"/>
</dbReference>
<dbReference type="InterPro" id="IPR013087">
    <property type="entry name" value="Znf_C2H2_type"/>
</dbReference>
<feature type="compositionally biased region" description="Basic and acidic residues" evidence="12">
    <location>
        <begin position="1959"/>
        <end position="1975"/>
    </location>
</feature>
<evidence type="ECO:0000256" key="2">
    <source>
        <dbReference type="ARBA" id="ARBA00006991"/>
    </source>
</evidence>
<feature type="compositionally biased region" description="Low complexity" evidence="12">
    <location>
        <begin position="177"/>
        <end position="190"/>
    </location>
</feature>
<feature type="region of interest" description="Disordered" evidence="12">
    <location>
        <begin position="2079"/>
        <end position="2363"/>
    </location>
</feature>
<keyword evidence="7" id="KW-0862">Zinc</keyword>
<dbReference type="InterPro" id="IPR056436">
    <property type="entry name" value="Znf-C2H2_ZIC1-5/GLI1-3-like"/>
</dbReference>
<feature type="region of interest" description="Disordered" evidence="12">
    <location>
        <begin position="163"/>
        <end position="228"/>
    </location>
</feature>
<sequence length="2783" mass="309156">MVRINQIPASVLEVVMAGQSGKNIDNESILLAMQESIQKQLDAVRAKKQGTQQENVPTDSGENDDIIDIEKSPAKGTLGVPKRKGEKSPNDKETNGSAEKRRRPGTPPSTSAQARRARSANVVQTLDRRNARAAAPPAAALAAAVVEQEDNDTDDSDEEIILTDSTDSGEEAPGDGAPALQPAEAEPPVRAQRRQNRAGNNRDRDAALHRRQGPNPIKKAKQRMEEAGCSDLEEDGDIDVTTVDAFVCAWARCGNSFNNKQEFLDHVRFIHVNPSSDYACLWDGCLRRDRFRALYMLVVHVRRHTGEKPHRCPRAGCFKAYSRLENLKTHERSHSGEKPYACAQCGKAFSNASDRAKHTNRTHSGNLKPYECGHEGCRKAYTDPSSLRKHIKTAHGDHIYEQMKNEKLKSSGGRWPRKHYYNSKSKKLAEDATRLAHGDEPGTSGQNSQASSSASPDDSTCRVEEVPADYPDSDNSSGTPIIEEPPEEDEEMDQSPPGAAENEPQPMQAEPAPVPEPRRNIAAPRPNPHPGVPAESPARRRNPSGAHAPAAQPAQAAPRPAVRPEEPPPPPAAQPRPTQPPTTHLPQDPNAYIAVARGFNVPRNLPTTNLSTDSIFDPTLMTRGCIVYEDIPDDDVLFDSMPDNEASRDENEVLVEAVEIEEKVLAPPKAKDVLRLTTNTEMSRVEASAKTTEDNTTDEDLPEMILEGVARETETEIEYEPDVTTIQLERLALEPVVSDPAPVELASLVEAHQGDARKILKETRKKMIAYETRLRYNGMTLADLFAPHLCLEESERLTGQVSYDFVSPRFLQDFSMELRSEVEEVLQLTSCSSDPETEKAKRIMTAKKKAQAAQEAEKRREAVLAEEARLNKMEAEMIKKFLIAKPHSWTDEQWELRREQQDNWNRWLQRKRDKLRRRAGEPEQATPVQQPVQPQYQSQPDPRVRYHHNMAAFPDQPRYYQQPQYPVYYQHQYPGYYVHPHQYPPIYGYPPHYGQVWSNGYGYPDQYPHQIMYTSTMEDPEDQQQYTRPGSACASETEYPAPSSINSLKKLAKIARDGGDSVRESDEEGEGVQEPEQSQTAQTALSDEEDETQAFDTEKLLREDEDVDYSQRRWIPVLTSDSPAPAPAQDDLESQDSDGGSRYILYRTPSPTHETATANFDDASEGQEEQEQAEQLPKQAASLKPKRFKKKKRLLRKVQRRQAPEPAIASPLPCDQDEIELFETPSNEQELDEEELRLAALDEDEMNVPRTSAICRPRTKRKFRFRRRRPARAQKLFFVKPVEEEMDTLVKSPAQEDVEMVEEPEVAEKVVVTTADVGEAAEDPAVEPSEEEITTEIAFVREEAEAEAEIVKAEKVEASVSLEAVQAVVVLEEKLEEAVVPSLEAVPAVVVQEQLEEVTVPSDECHIESPPSPSIPRPTPRYEMPPRFLYQLPVVENFWANLAGNSGMSSFAGWPIPLPTAFLQPTHPMPIPQIDASFSPAPAPTPTAIPISPEQDIQPRQVQKRRGLSPKEKQAVKVQKTAEDEVAREADAEAQPPVLGASEQSSENSDKPKLQEIETSSEEPEAEPVEAPKNKPLEAEAPAEEVEADEEQEAKKLTEIPENRKFNSEEAAPKELEKDQTVADLVEEITEILEKKTLGTDETSPKEHEDKELEASIEELIIDAAENKEAEARETSHKDAEAEEKLSETERLRFLKALVDAVVANEQEDISKTLLEDVGFVMDAVVLEVIALEREAAEDLQEASFVLEELVLKVDSKVKAAKVLEEASFVLEECVSKVDSEIQIAESIAEASLVLEECVSKAVVDFENKVTKAQQVAPIKSAEDRRKTKAEVLLAEVTSEKPEEQAEASFLSDAETVKQVIDKLTDDLKVLVLPKSAEEPMEDEGMDSSTSAKPTPKIDAPKDANVDEASSSNLKDPSSIEVVQEEEVEADTSEDTVKRSDFASDEEINVEATSPPEALTERRVTSQKNSVREMLDAMTMSDSEEEEKEADDVGKDSENSIKSEPTRNLREVEAESTTSSVSSDDGYESHNIPSISRSNESLDVVLKKAKELKQDQLVREVRKAAIIEATELVVNLQLQAQSQQTREIRRAVEPTTSKQPEQAEPRKKDVYDFADSSEDEVIPAPKPTRKARAVSNPTPQKEVEIQEQIEKPETLKTTPSKTAAKKAAPGRPAVSKAPVGKAAKKGKQVRRGRKKAGSDEDSDEEYFAGKLSYAHEATSRTTRADTRPPTAPARPVVANDHEDEAEEPARRPRKSSPRKTAPQAPPRYGRGKEFPVRPEPSTSSRRDRSSESSTSSSTGGAPEAASTSESKPILEFTEVLDEGRVPQVPITNPDLPASMQKRDPNDRDATPPAYDPNYDPAEEIQKQMDQAAMAGPSTSYIQAVNIVPVRDQKVTMKEPTPEPEEPEDPPSPPPMMRRPGPPRPYSPVIEDQTPEPAQPKIIPAQSQTVQPTSVGDSPNDFNDYYGGYSPAAPMPSGASDSYGMQMIGPGLSQHAPVVMHPMQPLQQPNIYYGQPPIDPNAGFVMTHGLPQKMPHNPAYHGMQPGYGDQQWQPMPQLQHANWPMASTAPRQPTPSSSVPRGVPRHATQVQDPMVRDPAERMQQLKLQEPKKKMRTKQMPPQMHTSPMYAGYQQMSPHYQGPQQQPFKSSSSCQQKYPPGFRPLSEGESAVMMNARAPGAQRLQANHSGQFMGGLQHQNAPRTSEINRPSPAYPPPSYMGHQIPPNQWPTTSNYMGPTGPNMMGHYNAPMGHMGPSSQPHWPQVDPLQQPDNTTGDQEQYQTWH</sequence>
<evidence type="ECO:0000313" key="15">
    <source>
        <dbReference type="Proteomes" id="UP001177023"/>
    </source>
</evidence>
<feature type="compositionally biased region" description="Pro residues" evidence="12">
    <location>
        <begin position="567"/>
        <end position="580"/>
    </location>
</feature>
<evidence type="ECO:0000256" key="4">
    <source>
        <dbReference type="ARBA" id="ARBA00022723"/>
    </source>
</evidence>
<keyword evidence="6 10" id="KW-0863">Zinc-finger</keyword>
<feature type="domain" description="C2H2-type" evidence="13">
    <location>
        <begin position="278"/>
        <end position="309"/>
    </location>
</feature>
<feature type="domain" description="C2H2-type" evidence="13">
    <location>
        <begin position="340"/>
        <end position="368"/>
    </location>
</feature>
<evidence type="ECO:0000256" key="3">
    <source>
        <dbReference type="ARBA" id="ARBA00010831"/>
    </source>
</evidence>
<dbReference type="PROSITE" id="PS50157">
    <property type="entry name" value="ZINC_FINGER_C2H2_2"/>
    <property type="match status" value="5"/>
</dbReference>
<feature type="compositionally biased region" description="Polar residues" evidence="12">
    <location>
        <begin position="2444"/>
        <end position="2454"/>
    </location>
</feature>
<feature type="domain" description="C2H2-type" evidence="13">
    <location>
        <begin position="370"/>
        <end position="395"/>
    </location>
</feature>
<protein>
    <recommendedName>
        <fullName evidence="13">C2H2-type domain-containing protein</fullName>
    </recommendedName>
</protein>
<gene>
    <name evidence="14" type="ORF">MSPICULIGERA_LOCUS16772</name>
</gene>
<feature type="region of interest" description="Disordered" evidence="12">
    <location>
        <begin position="1467"/>
        <end position="1621"/>
    </location>
</feature>
<dbReference type="GO" id="GO:0005634">
    <property type="term" value="C:nucleus"/>
    <property type="evidence" value="ECO:0007669"/>
    <property type="project" value="UniProtKB-SubCell"/>
</dbReference>
<keyword evidence="9" id="KW-0539">Nucleus</keyword>
<feature type="compositionally biased region" description="Polar residues" evidence="12">
    <location>
        <begin position="49"/>
        <end position="60"/>
    </location>
</feature>
<feature type="compositionally biased region" description="Basic and acidic residues" evidence="12">
    <location>
        <begin position="2390"/>
        <end position="2400"/>
    </location>
</feature>
<evidence type="ECO:0000256" key="10">
    <source>
        <dbReference type="PROSITE-ProRule" id="PRU00042"/>
    </source>
</evidence>
<feature type="compositionally biased region" description="Acidic residues" evidence="12">
    <location>
        <begin position="1923"/>
        <end position="1934"/>
    </location>
</feature>
<feature type="compositionally biased region" description="Basic and acidic residues" evidence="12">
    <location>
        <begin position="2101"/>
        <end position="2111"/>
    </location>
</feature>
<feature type="compositionally biased region" description="Acidic residues" evidence="12">
    <location>
        <begin position="163"/>
        <end position="173"/>
    </location>
</feature>
<feature type="compositionally biased region" description="Acidic residues" evidence="12">
    <location>
        <begin position="484"/>
        <end position="493"/>
    </location>
</feature>
<keyword evidence="4" id="KW-0479">Metal-binding</keyword>
<feature type="compositionally biased region" description="Basic residues" evidence="12">
    <location>
        <begin position="415"/>
        <end position="426"/>
    </location>
</feature>
<dbReference type="PANTHER" id="PTHR45718:SF8">
    <property type="entry name" value="GLIS FAMILY ZINC FINGER 2"/>
    <property type="match status" value="1"/>
</dbReference>
<feature type="region of interest" description="Disordered" evidence="12">
    <location>
        <begin position="1018"/>
        <end position="1216"/>
    </location>
</feature>
<feature type="compositionally biased region" description="Polar residues" evidence="12">
    <location>
        <begin position="2634"/>
        <end position="2654"/>
    </location>
</feature>
<feature type="compositionally biased region" description="Basic residues" evidence="12">
    <location>
        <begin position="1184"/>
        <end position="1200"/>
    </location>
</feature>
<name>A0AA36G3U9_9BILA</name>
<feature type="compositionally biased region" description="Low complexity" evidence="12">
    <location>
        <begin position="2291"/>
        <end position="2308"/>
    </location>
</feature>
<feature type="compositionally biased region" description="Acidic residues" evidence="12">
    <location>
        <begin position="1162"/>
        <end position="1172"/>
    </location>
</feature>
<keyword evidence="8" id="KW-0238">DNA-binding</keyword>
<feature type="compositionally biased region" description="Low complexity" evidence="12">
    <location>
        <begin position="548"/>
        <end position="560"/>
    </location>
</feature>
<dbReference type="EMBL" id="CATQJA010002654">
    <property type="protein sequence ID" value="CAJ0578524.1"/>
    <property type="molecule type" value="Genomic_DNA"/>
</dbReference>
<feature type="compositionally biased region" description="Low complexity" evidence="12">
    <location>
        <begin position="442"/>
        <end position="458"/>
    </location>
</feature>
<feature type="compositionally biased region" description="Polar residues" evidence="12">
    <location>
        <begin position="1018"/>
        <end position="1028"/>
    </location>
</feature>
<feature type="compositionally biased region" description="Low complexity" evidence="12">
    <location>
        <begin position="922"/>
        <end position="941"/>
    </location>
</feature>
<evidence type="ECO:0000256" key="6">
    <source>
        <dbReference type="ARBA" id="ARBA00022771"/>
    </source>
</evidence>
<feature type="non-terminal residue" evidence="14">
    <location>
        <position position="2783"/>
    </location>
</feature>
<dbReference type="FunFam" id="3.30.160.60:FF:002343">
    <property type="entry name" value="Zinc finger protein 33A"/>
    <property type="match status" value="1"/>
</dbReference>
<feature type="compositionally biased region" description="Basic and acidic residues" evidence="12">
    <location>
        <begin position="1991"/>
        <end position="2013"/>
    </location>
</feature>
<feature type="region of interest" description="Disordered" evidence="12">
    <location>
        <begin position="1664"/>
        <end position="1684"/>
    </location>
</feature>
<feature type="compositionally biased region" description="Basic and acidic residues" evidence="12">
    <location>
        <begin position="1665"/>
        <end position="1684"/>
    </location>
</feature>
<feature type="region of interest" description="Disordered" evidence="12">
    <location>
        <begin position="2564"/>
        <end position="2596"/>
    </location>
</feature>
<comment type="similarity">
    <text evidence="2">Belongs to the krueppel C2H2-type zinc-finger protein family.</text>
</comment>
<evidence type="ECO:0000256" key="12">
    <source>
        <dbReference type="SAM" id="MobiDB-lite"/>
    </source>
</evidence>
<feature type="compositionally biased region" description="Low complexity" evidence="12">
    <location>
        <begin position="2155"/>
        <end position="2181"/>
    </location>
</feature>
<evidence type="ECO:0000256" key="11">
    <source>
        <dbReference type="SAM" id="Coils"/>
    </source>
</evidence>
<comment type="subcellular location">
    <subcellularLocation>
        <location evidence="1">Nucleus</location>
    </subcellularLocation>
</comment>
<feature type="region of interest" description="Disordered" evidence="12">
    <location>
        <begin position="1875"/>
        <end position="2040"/>
    </location>
</feature>
<evidence type="ECO:0000256" key="9">
    <source>
        <dbReference type="ARBA" id="ARBA00023242"/>
    </source>
</evidence>
<evidence type="ECO:0000256" key="7">
    <source>
        <dbReference type="ARBA" id="ARBA00022833"/>
    </source>
</evidence>
<dbReference type="InterPro" id="IPR043359">
    <property type="entry name" value="GLI-like"/>
</dbReference>
<feature type="compositionally biased region" description="Basic and acidic residues" evidence="12">
    <location>
        <begin position="2340"/>
        <end position="2349"/>
    </location>
</feature>
<dbReference type="FunFam" id="3.30.160.60:FF:001442">
    <property type="entry name" value="zinc finger protein 696"/>
    <property type="match status" value="1"/>
</dbReference>
<comment type="caution">
    <text evidence="14">The sequence shown here is derived from an EMBL/GenBank/DDBJ whole genome shotgun (WGS) entry which is preliminary data.</text>
</comment>
<evidence type="ECO:0000256" key="8">
    <source>
        <dbReference type="ARBA" id="ARBA00023125"/>
    </source>
</evidence>
<feature type="compositionally biased region" description="Polar residues" evidence="12">
    <location>
        <begin position="1149"/>
        <end position="1158"/>
    </location>
</feature>
<dbReference type="GO" id="GO:0008270">
    <property type="term" value="F:zinc ion binding"/>
    <property type="evidence" value="ECO:0007669"/>
    <property type="project" value="UniProtKB-KW"/>
</dbReference>
<keyword evidence="5" id="KW-0677">Repeat</keyword>
<feature type="compositionally biased region" description="Basic and acidic residues" evidence="12">
    <location>
        <begin position="1593"/>
        <end position="1621"/>
    </location>
</feature>
<dbReference type="SUPFAM" id="SSF57667">
    <property type="entry name" value="beta-beta-alpha zinc fingers"/>
    <property type="match status" value="3"/>
</dbReference>
<accession>A0AA36G3U9</accession>
<evidence type="ECO:0000256" key="1">
    <source>
        <dbReference type="ARBA" id="ARBA00004123"/>
    </source>
</evidence>
<feature type="compositionally biased region" description="Low complexity" evidence="12">
    <location>
        <begin position="1173"/>
        <end position="1183"/>
    </location>
</feature>
<dbReference type="InterPro" id="IPR036236">
    <property type="entry name" value="Znf_C2H2_sf"/>
</dbReference>
<feature type="compositionally biased region" description="Basic and acidic residues" evidence="12">
    <location>
        <begin position="1054"/>
        <end position="1064"/>
    </location>
</feature>
<keyword evidence="15" id="KW-1185">Reference proteome</keyword>
<dbReference type="Pfam" id="PF00096">
    <property type="entry name" value="zf-C2H2"/>
    <property type="match status" value="2"/>
</dbReference>
<feature type="compositionally biased region" description="Basic and acidic residues" evidence="12">
    <location>
        <begin position="394"/>
        <end position="409"/>
    </location>
</feature>
<dbReference type="PROSITE" id="PS00028">
    <property type="entry name" value="ZINC_FINGER_C2H2_1"/>
    <property type="match status" value="4"/>
</dbReference>
<dbReference type="Pfam" id="PF23561">
    <property type="entry name" value="zf-C2H2_15"/>
    <property type="match status" value="1"/>
</dbReference>
<feature type="region of interest" description="Disordered" evidence="12">
    <location>
        <begin position="2383"/>
        <end position="2454"/>
    </location>
</feature>
<reference evidence="14" key="1">
    <citation type="submission" date="2023-06" db="EMBL/GenBank/DDBJ databases">
        <authorList>
            <person name="Delattre M."/>
        </authorList>
    </citation>
    <scope>NUCLEOTIDE SEQUENCE</scope>
    <source>
        <strain evidence="14">AF72</strain>
    </source>
</reference>
<feature type="coiled-coil region" evidence="11">
    <location>
        <begin position="846"/>
        <end position="876"/>
    </location>
</feature>
<dbReference type="Proteomes" id="UP001177023">
    <property type="component" value="Unassembled WGS sequence"/>
</dbReference>
<feature type="compositionally biased region" description="Polar residues" evidence="12">
    <location>
        <begin position="1075"/>
        <end position="1085"/>
    </location>
</feature>
<feature type="compositionally biased region" description="Basic and acidic residues" evidence="12">
    <location>
        <begin position="2141"/>
        <end position="2154"/>
    </location>
</feature>
<evidence type="ECO:0000313" key="14">
    <source>
        <dbReference type="EMBL" id="CAJ0578524.1"/>
    </source>
</evidence>
<feature type="compositionally biased region" description="Polar residues" evidence="12">
    <location>
        <begin position="2031"/>
        <end position="2040"/>
    </location>
</feature>
<evidence type="ECO:0000256" key="5">
    <source>
        <dbReference type="ARBA" id="ARBA00022737"/>
    </source>
</evidence>
<feature type="region of interest" description="Disordered" evidence="12">
    <location>
        <begin position="915"/>
        <end position="942"/>
    </location>
</feature>
<feature type="region of interest" description="Disordered" evidence="12">
    <location>
        <begin position="394"/>
        <end position="588"/>
    </location>
</feature>
<feature type="compositionally biased region" description="Basic and acidic residues" evidence="12">
    <location>
        <begin position="1509"/>
        <end position="1531"/>
    </location>
</feature>
<feature type="region of interest" description="Disordered" evidence="12">
    <location>
        <begin position="2747"/>
        <end position="2783"/>
    </location>
</feature>
<dbReference type="GO" id="GO:0000978">
    <property type="term" value="F:RNA polymerase II cis-regulatory region sequence-specific DNA binding"/>
    <property type="evidence" value="ECO:0007669"/>
    <property type="project" value="TreeGrafter"/>
</dbReference>
<evidence type="ECO:0000259" key="13">
    <source>
        <dbReference type="PROSITE" id="PS50157"/>
    </source>
</evidence>
<feature type="region of interest" description="Disordered" evidence="12">
    <location>
        <begin position="2634"/>
        <end position="2656"/>
    </location>
</feature>
<feature type="compositionally biased region" description="Basic residues" evidence="12">
    <location>
        <begin position="2182"/>
        <end position="2195"/>
    </location>
</feature>
<keyword evidence="11" id="KW-0175">Coiled coil</keyword>
<dbReference type="PANTHER" id="PTHR45718">
    <property type="entry name" value="TRANSCRIPTIONAL ACTIVATOR CUBITUS INTERRUPTUS"/>
    <property type="match status" value="1"/>
</dbReference>
<organism evidence="14 15">
    <name type="scientific">Mesorhabditis spiculigera</name>
    <dbReference type="NCBI Taxonomy" id="96644"/>
    <lineage>
        <taxon>Eukaryota</taxon>
        <taxon>Metazoa</taxon>
        <taxon>Ecdysozoa</taxon>
        <taxon>Nematoda</taxon>
        <taxon>Chromadorea</taxon>
        <taxon>Rhabditida</taxon>
        <taxon>Rhabditina</taxon>
        <taxon>Rhabditomorpha</taxon>
        <taxon>Rhabditoidea</taxon>
        <taxon>Rhabditidae</taxon>
        <taxon>Mesorhabditinae</taxon>
        <taxon>Mesorhabditis</taxon>
    </lineage>
</organism>
<dbReference type="Gene3D" id="3.30.160.60">
    <property type="entry name" value="Classic Zinc Finger"/>
    <property type="match status" value="4"/>
</dbReference>
<feature type="domain" description="C2H2-type" evidence="13">
    <location>
        <begin position="310"/>
        <end position="339"/>
    </location>
</feature>
<feature type="region of interest" description="Disordered" evidence="12">
    <location>
        <begin position="41"/>
        <end position="122"/>
    </location>
</feature>
<proteinExistence type="inferred from homology"/>
<comment type="similarity">
    <text evidence="3">Belongs to the GLI C2H2-type zinc-finger protein family.</text>
</comment>
<feature type="compositionally biased region" description="Acidic residues" evidence="12">
    <location>
        <begin position="1581"/>
        <end position="1592"/>
    </location>
</feature>
<feature type="compositionally biased region" description="Acidic residues" evidence="12">
    <location>
        <begin position="1559"/>
        <end position="1568"/>
    </location>
</feature>
<feature type="compositionally biased region" description="Polar residues" evidence="12">
    <location>
        <begin position="2568"/>
        <end position="2578"/>
    </location>
</feature>
<feature type="compositionally biased region" description="Basic and acidic residues" evidence="12">
    <location>
        <begin position="427"/>
        <end position="440"/>
    </location>
</feature>
<feature type="compositionally biased region" description="Pro residues" evidence="12">
    <location>
        <begin position="2409"/>
        <end position="2425"/>
    </location>
</feature>